<proteinExistence type="predicted"/>
<dbReference type="EMBL" id="CP132921">
    <property type="protein sequence ID" value="WMW04854.1"/>
    <property type="molecule type" value="Genomic_DNA"/>
</dbReference>
<accession>A0ABY9QN71</accession>
<protein>
    <submittedName>
        <fullName evidence="1">Uncharacterized protein</fullName>
    </submittedName>
</protein>
<evidence type="ECO:0000313" key="2">
    <source>
        <dbReference type="Proteomes" id="UP001183127"/>
    </source>
</evidence>
<sequence length="257" mass="28975">MDVALPVAGLMTIQTDLEPPHLKARQAQVVHDITDRGLCGAALVFDHLAGPDQRLRLDHPHAPPDSVSEQSQPVQVSMPSTLAQQLQIIAIGVYQNLQKATQRRRVACRQALQLAHVQRPHAKGSHTLAGQERTQPCHRQGLGQAPVHACRKTALRVHCSPSDRQPKDHHRKTLSPIFMQTQRTGESPAIHTWHFAVAQYYVEWRFEAHSQRPPTVFCLGDGMAQTLQLKRQQQTSRRVPIHHQHAQTPGIWLWLIM</sequence>
<reference evidence="1 2" key="1">
    <citation type="submission" date="2023-08" db="EMBL/GenBank/DDBJ databases">
        <title>Complete Genome Sequence of Pseudomonas entomophila TVIN A01.</title>
        <authorList>
            <person name="Shelke T."/>
            <person name="Mahar N.S."/>
            <person name="Gupta I."/>
            <person name="Gupta V."/>
        </authorList>
    </citation>
    <scope>NUCLEOTIDE SEQUENCE [LARGE SCALE GENOMIC DNA]</scope>
    <source>
        <strain evidence="1 2">TVIN-A01</strain>
    </source>
</reference>
<name>A0ABY9QN71_9PSED</name>
<evidence type="ECO:0000313" key="1">
    <source>
        <dbReference type="EMBL" id="WMW04854.1"/>
    </source>
</evidence>
<organism evidence="1 2">
    <name type="scientific">Pseudomonas entomophila</name>
    <dbReference type="NCBI Taxonomy" id="312306"/>
    <lineage>
        <taxon>Bacteria</taxon>
        <taxon>Pseudomonadati</taxon>
        <taxon>Pseudomonadota</taxon>
        <taxon>Gammaproteobacteria</taxon>
        <taxon>Pseudomonadales</taxon>
        <taxon>Pseudomonadaceae</taxon>
        <taxon>Pseudomonas</taxon>
    </lineage>
</organism>
<dbReference type="Proteomes" id="UP001183127">
    <property type="component" value="Chromosome"/>
</dbReference>
<gene>
    <name evidence="1" type="ORF">RAH46_21385</name>
</gene>
<keyword evidence="2" id="KW-1185">Reference proteome</keyword>